<reference evidence="4 5" key="1">
    <citation type="submission" date="2020-06" db="EMBL/GenBank/DDBJ databases">
        <title>Genome mining for natural products.</title>
        <authorList>
            <person name="Zhang B."/>
            <person name="Shi J."/>
            <person name="Ge H."/>
        </authorList>
    </citation>
    <scope>NUCLEOTIDE SEQUENCE [LARGE SCALE GENOMIC DNA]</scope>
    <source>
        <strain evidence="4 5">NA00687</strain>
    </source>
</reference>
<dbReference type="NCBIfam" id="TIGR04539">
    <property type="entry name" value="tRNA_cyclodipep"/>
    <property type="match status" value="1"/>
</dbReference>
<dbReference type="GO" id="GO:0016755">
    <property type="term" value="F:aminoacyltransferase activity"/>
    <property type="evidence" value="ECO:0007669"/>
    <property type="project" value="InterPro"/>
</dbReference>
<sequence>MFNSEPLTERCGALLPTVSHVCIGVSPFNSYFNTERLTALAKWALTRFEQCHFFIPDAVAAYTLEALGYSPGRARHKASRQGQYAHNKVAAALRALDVPEPERLILGMARLAEHPRYRELVEEAGTLFERDAAFRAACLEATHWVLDRKLPPGDTPTDEQSLLAVRYFIAELPLFADSGGICGAGPSLFVYHQRVAFLEKFYAGELPWRPAPGQGFLVVREKDDNTPDLSLIGVGG</sequence>
<evidence type="ECO:0000313" key="5">
    <source>
        <dbReference type="Proteomes" id="UP000509303"/>
    </source>
</evidence>
<dbReference type="RefSeq" id="WP_176164243.1">
    <property type="nucleotide sequence ID" value="NZ_CP054929.1"/>
</dbReference>
<comment type="similarity">
    <text evidence="1">Belongs to the CDPS family.</text>
</comment>
<dbReference type="AlphaFoldDB" id="A0A7H8NDH9"/>
<evidence type="ECO:0000256" key="3">
    <source>
        <dbReference type="ARBA" id="ARBA00030771"/>
    </source>
</evidence>
<dbReference type="Proteomes" id="UP000509303">
    <property type="component" value="Chromosome"/>
</dbReference>
<dbReference type="InterPro" id="IPR038622">
    <property type="entry name" value="CDPS_sf"/>
</dbReference>
<dbReference type="Pfam" id="PF16715">
    <property type="entry name" value="CDPS"/>
    <property type="match status" value="1"/>
</dbReference>
<dbReference type="EMBL" id="CP054929">
    <property type="protein sequence ID" value="QKW52530.1"/>
    <property type="molecule type" value="Genomic_DNA"/>
</dbReference>
<accession>A0A7H8NDH9</accession>
<keyword evidence="5" id="KW-1185">Reference proteome</keyword>
<name>A0A7H8NDH9_9ACTN</name>
<protein>
    <recommendedName>
        <fullName evidence="3">Cyclodipeptide synthase</fullName>
    </recommendedName>
</protein>
<proteinExistence type="inferred from homology"/>
<evidence type="ECO:0000256" key="2">
    <source>
        <dbReference type="ARBA" id="ARBA00022679"/>
    </source>
</evidence>
<evidence type="ECO:0000256" key="1">
    <source>
        <dbReference type="ARBA" id="ARBA00006034"/>
    </source>
</evidence>
<organism evidence="4 5">
    <name type="scientific">Streptomyces buecherae</name>
    <dbReference type="NCBI Taxonomy" id="2763006"/>
    <lineage>
        <taxon>Bacteria</taxon>
        <taxon>Bacillati</taxon>
        <taxon>Actinomycetota</taxon>
        <taxon>Actinomycetes</taxon>
        <taxon>Kitasatosporales</taxon>
        <taxon>Streptomycetaceae</taxon>
        <taxon>Streptomyces</taxon>
    </lineage>
</organism>
<keyword evidence="2" id="KW-0808">Transferase</keyword>
<dbReference type="Gene3D" id="3.40.50.11710">
    <property type="entry name" value="Cyclodipeptide synthase"/>
    <property type="match status" value="1"/>
</dbReference>
<dbReference type="InterPro" id="IPR030903">
    <property type="entry name" value="CDPS"/>
</dbReference>
<gene>
    <name evidence="4" type="ORF">HUT08_26685</name>
</gene>
<evidence type="ECO:0000313" key="4">
    <source>
        <dbReference type="EMBL" id="QKW52530.1"/>
    </source>
</evidence>